<dbReference type="EMBL" id="PSZO01000107">
    <property type="protein sequence ID" value="TCG10252.1"/>
    <property type="molecule type" value="Genomic_DNA"/>
</dbReference>
<reference evidence="1 2" key="1">
    <citation type="submission" date="2018-02" db="EMBL/GenBank/DDBJ databases">
        <title>Mycoplasma marinum and Mycoplasma todarodis sp. nov., moderately halophilic and psychrotolerant mycoplasmas isolated from cephalopods.</title>
        <authorList>
            <person name="Viver T."/>
        </authorList>
    </citation>
    <scope>NUCLEOTIDE SEQUENCE [LARGE SCALE GENOMIC DNA]</scope>
    <source>
        <strain evidence="1 2">PE</strain>
    </source>
</reference>
<name>A0A4R0XLE6_9MOLU</name>
<evidence type="ECO:0000313" key="1">
    <source>
        <dbReference type="EMBL" id="TCG10252.1"/>
    </source>
</evidence>
<comment type="caution">
    <text evidence="1">The sequence shown here is derived from an EMBL/GenBank/DDBJ whole genome shotgun (WGS) entry which is preliminary data.</text>
</comment>
<accession>A0A4R0XLE6</accession>
<dbReference type="AlphaFoldDB" id="A0A4R0XLE6"/>
<gene>
    <name evidence="1" type="ORF">C4B24_05040</name>
</gene>
<dbReference type="Proteomes" id="UP000294192">
    <property type="component" value="Unassembled WGS sequence"/>
</dbReference>
<organism evidence="1 2">
    <name type="scientific">Mycoplasma marinum</name>
    <dbReference type="NCBI Taxonomy" id="1937190"/>
    <lineage>
        <taxon>Bacteria</taxon>
        <taxon>Bacillati</taxon>
        <taxon>Mycoplasmatota</taxon>
        <taxon>Mollicutes</taxon>
        <taxon>Mycoplasmataceae</taxon>
        <taxon>Mycoplasma</taxon>
    </lineage>
</organism>
<evidence type="ECO:0000313" key="2">
    <source>
        <dbReference type="Proteomes" id="UP000294192"/>
    </source>
</evidence>
<sequence length="88" mass="10007">MELSGVKLNILAGSQLVEILKKLEKIDSIKIINISENGRKYISNNNFFRYVSISKKEATNPTIAKFTSNYSTQGTYISDELWIELFGK</sequence>
<keyword evidence="2" id="KW-1185">Reference proteome</keyword>
<protein>
    <submittedName>
        <fullName evidence="1">Uncharacterized protein</fullName>
    </submittedName>
</protein>
<proteinExistence type="predicted"/>